<dbReference type="Pfam" id="PF09138">
    <property type="entry name" value="Urm1"/>
    <property type="match status" value="1"/>
</dbReference>
<keyword evidence="8" id="KW-1185">Reference proteome</keyword>
<gene>
    <name evidence="7" type="ORF">M9Y10_029298</name>
</gene>
<evidence type="ECO:0000256" key="4">
    <source>
        <dbReference type="ARBA" id="ARBA00022786"/>
    </source>
</evidence>
<organism evidence="7 8">
    <name type="scientific">Tritrichomonas musculus</name>
    <dbReference type="NCBI Taxonomy" id="1915356"/>
    <lineage>
        <taxon>Eukaryota</taxon>
        <taxon>Metamonada</taxon>
        <taxon>Parabasalia</taxon>
        <taxon>Tritrichomonadida</taxon>
        <taxon>Tritrichomonadidae</taxon>
        <taxon>Tritrichomonas</taxon>
    </lineage>
</organism>
<evidence type="ECO:0000256" key="3">
    <source>
        <dbReference type="ARBA" id="ARBA00022694"/>
    </source>
</evidence>
<dbReference type="InterPro" id="IPR015221">
    <property type="entry name" value="Urm1"/>
</dbReference>
<proteinExistence type="inferred from homology"/>
<evidence type="ECO:0000256" key="5">
    <source>
        <dbReference type="HAMAP-Rule" id="MF_03048"/>
    </source>
</evidence>
<comment type="function">
    <text evidence="5">Acts as a sulfur carrier required for 2-thiolation of mcm(5)S(2)U at tRNA wobble positions of cytosolic tRNA(Lys), tRNA(Glu) and tRNA(Gln). Serves as sulfur donor in tRNA 2-thiolation reaction by being thiocarboxylated (-COSH) at its C-terminus by the MOCS3/UBA4 homolog. The sulfur is then transferred to tRNA to form 2-thiolation of mcm(5)S(2)U. Also acts as a ubiquitin-like protein (UBL) that is covalently conjugated via an isopeptide bond to lysine residues of target proteins. The thiocarboxylated form serves as substrate for conjugation and oxidative stress specifically induces the formation of UBL-protein conjugates.</text>
</comment>
<dbReference type="Gene3D" id="3.10.20.30">
    <property type="match status" value="1"/>
</dbReference>
<evidence type="ECO:0000256" key="2">
    <source>
        <dbReference type="ARBA" id="ARBA00022499"/>
    </source>
</evidence>
<keyword evidence="4 5" id="KW-0833">Ubl conjugation pathway</keyword>
<comment type="PTM">
    <text evidence="5">C-terminal thiocarboxylation occurs in 2 steps, it is first acyl-adenylated (-COAMP) via the hesA/moeB/thiF part of the MOCS3/UBA4 homolog, then thiocarboxylated (-COSH) via the rhodanese domain of the MOCS3/UBA4 homolog.</text>
</comment>
<evidence type="ECO:0000256" key="6">
    <source>
        <dbReference type="RuleBase" id="RU361182"/>
    </source>
</evidence>
<dbReference type="Proteomes" id="UP001470230">
    <property type="component" value="Unassembled WGS sequence"/>
</dbReference>
<evidence type="ECO:0000256" key="1">
    <source>
        <dbReference type="ARBA" id="ARBA00022490"/>
    </source>
</evidence>
<feature type="cross-link" description="Glycyl lysine isopeptide (Gly-Lys) (interchain with K-? in acceptor proteins)" evidence="5">
    <location>
        <position position="96"/>
    </location>
</feature>
<comment type="subcellular location">
    <subcellularLocation>
        <location evidence="5 6">Cytoplasm</location>
    </subcellularLocation>
</comment>
<accession>A0ABR2KLX9</accession>
<name>A0ABR2KLX9_9EUKA</name>
<keyword evidence="2 5" id="KW-1017">Isopeptide bond</keyword>
<evidence type="ECO:0000313" key="8">
    <source>
        <dbReference type="Proteomes" id="UP001470230"/>
    </source>
</evidence>
<sequence length="96" mass="10350">MTLIHIDFEGGLQTDFEAPNGIDFTVPEGTTLGKLPSLMAEKLIKPDHPIDFIGENGHVLPGILIMINDVDSEIEGLDAVLKPKDNITFISTLHGG</sequence>
<dbReference type="HAMAP" id="MF_03048">
    <property type="entry name" value="Urm1"/>
    <property type="match status" value="1"/>
</dbReference>
<dbReference type="InterPro" id="IPR012675">
    <property type="entry name" value="Beta-grasp_dom_sf"/>
</dbReference>
<evidence type="ECO:0000313" key="7">
    <source>
        <dbReference type="EMBL" id="KAK8892076.1"/>
    </source>
</evidence>
<comment type="caution">
    <text evidence="7">The sequence shown here is derived from an EMBL/GenBank/DDBJ whole genome shotgun (WGS) entry which is preliminary data.</text>
</comment>
<reference evidence="7 8" key="1">
    <citation type="submission" date="2024-04" db="EMBL/GenBank/DDBJ databases">
        <title>Tritrichomonas musculus Genome.</title>
        <authorList>
            <person name="Alves-Ferreira E."/>
            <person name="Grigg M."/>
            <person name="Lorenzi H."/>
            <person name="Galac M."/>
        </authorList>
    </citation>
    <scope>NUCLEOTIDE SEQUENCE [LARGE SCALE GENOMIC DNA]</scope>
    <source>
        <strain evidence="7 8">EAF2021</strain>
    </source>
</reference>
<comment type="similarity">
    <text evidence="5 6">Belongs to the URM1 family.</text>
</comment>
<dbReference type="InterPro" id="IPR016155">
    <property type="entry name" value="Mopterin_synth/thiamin_S_b"/>
</dbReference>
<feature type="modified residue" description="1-thioglycine" evidence="5">
    <location>
        <position position="96"/>
    </location>
</feature>
<dbReference type="SUPFAM" id="SSF54285">
    <property type="entry name" value="MoaD/ThiS"/>
    <property type="match status" value="1"/>
</dbReference>
<dbReference type="PANTHER" id="PTHR14986">
    <property type="entry name" value="RURM1 PROTEIN"/>
    <property type="match status" value="1"/>
</dbReference>
<comment type="pathway">
    <text evidence="5 6">tRNA modification; 5-methoxycarbonylmethyl-2-thiouridine-tRNA biosynthesis.</text>
</comment>
<keyword evidence="3 5" id="KW-0819">tRNA processing</keyword>
<protein>
    <recommendedName>
        <fullName evidence="5">Ubiquitin-related modifier 1 homolog</fullName>
    </recommendedName>
</protein>
<keyword evidence="1 5" id="KW-0963">Cytoplasm</keyword>
<dbReference type="EMBL" id="JAPFFF010000004">
    <property type="protein sequence ID" value="KAK8892076.1"/>
    <property type="molecule type" value="Genomic_DNA"/>
</dbReference>